<gene>
    <name evidence="2" type="ORF">SBD_6948</name>
</gene>
<sequence>MTRRVDPVAAASAEGAPGALPAAPARREQVGHAPQPWARWTLVATAICWAREARSAVAA</sequence>
<feature type="region of interest" description="Disordered" evidence="1">
    <location>
        <begin position="1"/>
        <end position="33"/>
    </location>
</feature>
<dbReference type="Proteomes" id="UP000030760">
    <property type="component" value="Unassembled WGS sequence"/>
</dbReference>
<proteinExistence type="predicted"/>
<evidence type="ECO:0000313" key="2">
    <source>
        <dbReference type="EMBL" id="EMF51243.1"/>
    </source>
</evidence>
<organism evidence="2 3">
    <name type="scientific">Streptomyces bottropensis ATCC 25435</name>
    <dbReference type="NCBI Taxonomy" id="1054862"/>
    <lineage>
        <taxon>Bacteria</taxon>
        <taxon>Bacillati</taxon>
        <taxon>Actinomycetota</taxon>
        <taxon>Actinomycetes</taxon>
        <taxon>Kitasatosporales</taxon>
        <taxon>Streptomycetaceae</taxon>
        <taxon>Streptomyces</taxon>
    </lineage>
</organism>
<feature type="compositionally biased region" description="Low complexity" evidence="1">
    <location>
        <begin position="7"/>
        <end position="24"/>
    </location>
</feature>
<name>M3EQE0_9ACTN</name>
<evidence type="ECO:0000313" key="3">
    <source>
        <dbReference type="Proteomes" id="UP000030760"/>
    </source>
</evidence>
<accession>M3EQE0</accession>
<reference evidence="3" key="1">
    <citation type="journal article" date="2013" name="Genome Announc.">
        <title>Draft Genome Sequence of Streptomyces bottropensis ATCC 25435, a Bottromycin-Producing Actinomycete.</title>
        <authorList>
            <person name="Zhang H."/>
            <person name="Zhou W."/>
            <person name="Zhuang Y."/>
            <person name="Liang X."/>
            <person name="Liu T."/>
        </authorList>
    </citation>
    <scope>NUCLEOTIDE SEQUENCE [LARGE SCALE GENOMIC DNA]</scope>
    <source>
        <strain evidence="3">ATCC 25435</strain>
    </source>
</reference>
<protein>
    <submittedName>
        <fullName evidence="2">Uncharacterized protein</fullName>
    </submittedName>
</protein>
<evidence type="ECO:0000256" key="1">
    <source>
        <dbReference type="SAM" id="MobiDB-lite"/>
    </source>
</evidence>
<dbReference type="AlphaFoldDB" id="M3EQE0"/>
<dbReference type="EMBL" id="KB405096">
    <property type="protein sequence ID" value="EMF51243.1"/>
    <property type="molecule type" value="Genomic_DNA"/>
</dbReference>